<dbReference type="PANTHER" id="PTHR10457:SF7">
    <property type="entry name" value="GALACTOKINASE-RELATED"/>
    <property type="match status" value="1"/>
</dbReference>
<accession>A0AAV5G5Y6</accession>
<dbReference type="InterPro" id="IPR019539">
    <property type="entry name" value="GalKase_N"/>
</dbReference>
<dbReference type="InterPro" id="IPR020568">
    <property type="entry name" value="Ribosomal_Su5_D2-typ_SF"/>
</dbReference>
<evidence type="ECO:0000313" key="5">
    <source>
        <dbReference type="EMBL" id="GJN42067.1"/>
    </source>
</evidence>
<feature type="domain" description="Galactokinase N-terminal" evidence="4">
    <location>
        <begin position="18"/>
        <end position="66"/>
    </location>
</feature>
<dbReference type="AlphaFoldDB" id="A0AAV5G5Y6"/>
<dbReference type="GO" id="GO:0005829">
    <property type="term" value="C:cytosol"/>
    <property type="evidence" value="ECO:0007669"/>
    <property type="project" value="TreeGrafter"/>
</dbReference>
<gene>
    <name evidence="5" type="ORF">CAT723_05460</name>
</gene>
<dbReference type="EMBL" id="BQKK01000001">
    <property type="protein sequence ID" value="GJN42067.1"/>
    <property type="molecule type" value="Genomic_DNA"/>
</dbReference>
<proteinExistence type="predicted"/>
<keyword evidence="2" id="KW-0067">ATP-binding</keyword>
<dbReference type="SUPFAM" id="SSF54211">
    <property type="entry name" value="Ribosomal protein S5 domain 2-like"/>
    <property type="match status" value="1"/>
</dbReference>
<dbReference type="InterPro" id="IPR014721">
    <property type="entry name" value="Ribsml_uS5_D2-typ_fold_subgr"/>
</dbReference>
<feature type="region of interest" description="Disordered" evidence="3">
    <location>
        <begin position="1"/>
        <end position="22"/>
    </location>
</feature>
<dbReference type="Pfam" id="PF10509">
    <property type="entry name" value="GalKase_gal_bdg"/>
    <property type="match status" value="1"/>
</dbReference>
<dbReference type="SUPFAM" id="SSF55060">
    <property type="entry name" value="GHMP Kinase, C-terminal domain"/>
    <property type="match status" value="1"/>
</dbReference>
<evidence type="ECO:0000259" key="4">
    <source>
        <dbReference type="Pfam" id="PF10509"/>
    </source>
</evidence>
<dbReference type="GO" id="GO:0005524">
    <property type="term" value="F:ATP binding"/>
    <property type="evidence" value="ECO:0007669"/>
    <property type="project" value="UniProtKB-KW"/>
</dbReference>
<dbReference type="Gene3D" id="3.30.230.10">
    <property type="match status" value="1"/>
</dbReference>
<dbReference type="GO" id="GO:0006012">
    <property type="term" value="P:galactose metabolic process"/>
    <property type="evidence" value="ECO:0007669"/>
    <property type="project" value="TreeGrafter"/>
</dbReference>
<dbReference type="RefSeq" id="WP_236163601.1">
    <property type="nucleotide sequence ID" value="NZ_BQKK01000001.1"/>
</dbReference>
<dbReference type="PRINTS" id="PR00959">
    <property type="entry name" value="MEVGALKINASE"/>
</dbReference>
<evidence type="ECO:0000256" key="1">
    <source>
        <dbReference type="ARBA" id="ARBA00022741"/>
    </source>
</evidence>
<dbReference type="PANTHER" id="PTHR10457">
    <property type="entry name" value="MEVALONATE KINASE/GALACTOKINASE"/>
    <property type="match status" value="1"/>
</dbReference>
<dbReference type="GO" id="GO:0004335">
    <property type="term" value="F:galactokinase activity"/>
    <property type="evidence" value="ECO:0007669"/>
    <property type="project" value="TreeGrafter"/>
</dbReference>
<name>A0AAV5G5Y6_CORAM</name>
<organism evidence="5 6">
    <name type="scientific">Corynebacterium ammoniagenes</name>
    <name type="common">Brevibacterium ammoniagenes</name>
    <dbReference type="NCBI Taxonomy" id="1697"/>
    <lineage>
        <taxon>Bacteria</taxon>
        <taxon>Bacillati</taxon>
        <taxon>Actinomycetota</taxon>
        <taxon>Actinomycetes</taxon>
        <taxon>Mycobacteriales</taxon>
        <taxon>Corynebacteriaceae</taxon>
        <taxon>Corynebacterium</taxon>
    </lineage>
</organism>
<keyword evidence="1" id="KW-0547">Nucleotide-binding</keyword>
<dbReference type="InterPro" id="IPR036554">
    <property type="entry name" value="GHMP_kinase_C_sf"/>
</dbReference>
<sequence>MPMWPAPTTSASTRVREAHTAHAGVPAQAVASAPGTWSIAGEHADHFGGIVVMGISDLRTAAAVSPRTDGTIQVRVLATTANGEQQIDDSITLDELAERYAQQQPSIDEQGRPVTPPSPQGSWAARIGGVIWTMINRQLLSRETAGADVTLVSDIPLEAGMGALSAADVAVALAMLPEGSDLDHPLRARIAEVCTQAVDTFSSLPSLRARHTAALRTEAGSVSIIDYADNSVTKAAAPVAGTFRAFILFPDGTEAPDQSEHIQSRKHFIDNASHAFGAESLRLLPDAPERVIDWLNAVHKVHGSAGQPTVAEASGWLQFYDAETQRTHQVARALRSGAWNELGGILALSQQDLVTHYGLDNAEALSELALARRALSARAASAGTSNAVLTLVPRERAENFAADFAADGLIVVPIDHGTEAAIEPTSE</sequence>
<evidence type="ECO:0000256" key="2">
    <source>
        <dbReference type="ARBA" id="ARBA00022840"/>
    </source>
</evidence>
<evidence type="ECO:0000256" key="3">
    <source>
        <dbReference type="SAM" id="MobiDB-lite"/>
    </source>
</evidence>
<dbReference type="Gene3D" id="3.30.70.890">
    <property type="entry name" value="GHMP kinase, C-terminal domain"/>
    <property type="match status" value="1"/>
</dbReference>
<reference evidence="5" key="1">
    <citation type="submission" date="2021-12" db="EMBL/GenBank/DDBJ databases">
        <title>Draft genome sequence of Corynebacterium ammoniagenes strain T-723.</title>
        <authorList>
            <person name="Matsuzawa M."/>
            <person name="Hiratani M."/>
            <person name="Abe I."/>
            <person name="Tsuji Y."/>
            <person name="Nakamura J."/>
        </authorList>
    </citation>
    <scope>NUCLEOTIDE SEQUENCE</scope>
    <source>
        <strain evidence="5">T-723</strain>
    </source>
</reference>
<protein>
    <submittedName>
        <fullName evidence="5">Galactokinase</fullName>
    </submittedName>
</protein>
<dbReference type="Proteomes" id="UP001054925">
    <property type="component" value="Unassembled WGS sequence"/>
</dbReference>
<comment type="caution">
    <text evidence="5">The sequence shown here is derived from an EMBL/GenBank/DDBJ whole genome shotgun (WGS) entry which is preliminary data.</text>
</comment>
<evidence type="ECO:0000313" key="6">
    <source>
        <dbReference type="Proteomes" id="UP001054925"/>
    </source>
</evidence>